<dbReference type="PaxDb" id="55529-EKX42430"/>
<comment type="similarity">
    <text evidence="3">Belongs to the synaptobrevin family.</text>
</comment>
<evidence type="ECO:0000256" key="3">
    <source>
        <dbReference type="ARBA" id="ARBA00008025"/>
    </source>
</evidence>
<evidence type="ECO:0000313" key="17">
    <source>
        <dbReference type="Proteomes" id="UP000011087"/>
    </source>
</evidence>
<dbReference type="EnsemblProtists" id="EKX42430">
    <property type="protein sequence ID" value="EKX42430"/>
    <property type="gene ID" value="GUITHDRAFT_88109"/>
</dbReference>
<dbReference type="Gene3D" id="3.30.450.50">
    <property type="entry name" value="Longin domain"/>
    <property type="match status" value="1"/>
</dbReference>
<dbReference type="GO" id="GO:0000139">
    <property type="term" value="C:Golgi membrane"/>
    <property type="evidence" value="ECO:0007669"/>
    <property type="project" value="UniProtKB-SubCell"/>
</dbReference>
<dbReference type="STRING" id="905079.L1J2W1"/>
<organism evidence="15">
    <name type="scientific">Guillardia theta (strain CCMP2712)</name>
    <name type="common">Cryptophyte</name>
    <dbReference type="NCBI Taxonomy" id="905079"/>
    <lineage>
        <taxon>Eukaryota</taxon>
        <taxon>Cryptophyceae</taxon>
        <taxon>Pyrenomonadales</taxon>
        <taxon>Geminigeraceae</taxon>
        <taxon>Guillardia</taxon>
    </lineage>
</organism>
<evidence type="ECO:0000256" key="8">
    <source>
        <dbReference type="ARBA" id="ARBA00022989"/>
    </source>
</evidence>
<dbReference type="KEGG" id="gtt:GUITHDRAFT_88109"/>
<sequence length="238" mass="27068">MKFTLIFKVPISAGQLPVPLAASMDDEKDASGELEKYKGQAKKIMRQTSTTSPTPCTIEAGTYSFHYVIIDAPGTSGSKICFLTLAEKGCPRRLAFDYLDDLQKEFIQLHGQQIDNVERPYKFITFDTFIQKTKKLYTDTRANRNHLKMMSDDLRDIQGIMTRNIQEVLGRGEKLETVTGRSATLSAETRRFKDKATSLYDSPLCSLLLCVILNSPFRYRDLLFRQWAPLVVSFCLLQ</sequence>
<dbReference type="OrthoDB" id="1719357at2759"/>
<protein>
    <submittedName>
        <fullName evidence="15">Vesicle trafficking protein Sec22</fullName>
    </submittedName>
</protein>
<evidence type="ECO:0000256" key="1">
    <source>
        <dbReference type="ARBA" id="ARBA00004163"/>
    </source>
</evidence>
<accession>L1J2W1</accession>
<keyword evidence="7" id="KW-0653">Protein transport</keyword>
<evidence type="ECO:0000256" key="11">
    <source>
        <dbReference type="ARBA" id="ARBA00023136"/>
    </source>
</evidence>
<keyword evidence="8" id="KW-1133">Transmembrane helix</keyword>
<dbReference type="SMART" id="SM01270">
    <property type="entry name" value="Longin"/>
    <property type="match status" value="1"/>
</dbReference>
<proteinExistence type="inferred from homology"/>
<evidence type="ECO:0000256" key="9">
    <source>
        <dbReference type="ARBA" id="ARBA00023034"/>
    </source>
</evidence>
<dbReference type="GeneID" id="17298987"/>
<reference evidence="15 17" key="1">
    <citation type="journal article" date="2012" name="Nature">
        <title>Algal genomes reveal evolutionary mosaicism and the fate of nucleomorphs.</title>
        <authorList>
            <consortium name="DOE Joint Genome Institute"/>
            <person name="Curtis B.A."/>
            <person name="Tanifuji G."/>
            <person name="Burki F."/>
            <person name="Gruber A."/>
            <person name="Irimia M."/>
            <person name="Maruyama S."/>
            <person name="Arias M.C."/>
            <person name="Ball S.G."/>
            <person name="Gile G.H."/>
            <person name="Hirakawa Y."/>
            <person name="Hopkins J.F."/>
            <person name="Kuo A."/>
            <person name="Rensing S.A."/>
            <person name="Schmutz J."/>
            <person name="Symeonidi A."/>
            <person name="Elias M."/>
            <person name="Eveleigh R.J."/>
            <person name="Herman E.K."/>
            <person name="Klute M.J."/>
            <person name="Nakayama T."/>
            <person name="Obornik M."/>
            <person name="Reyes-Prieto A."/>
            <person name="Armbrust E.V."/>
            <person name="Aves S.J."/>
            <person name="Beiko R.G."/>
            <person name="Coutinho P."/>
            <person name="Dacks J.B."/>
            <person name="Durnford D.G."/>
            <person name="Fast N.M."/>
            <person name="Green B.R."/>
            <person name="Grisdale C.J."/>
            <person name="Hempel F."/>
            <person name="Henrissat B."/>
            <person name="Hoppner M.P."/>
            <person name="Ishida K."/>
            <person name="Kim E."/>
            <person name="Koreny L."/>
            <person name="Kroth P.G."/>
            <person name="Liu Y."/>
            <person name="Malik S.B."/>
            <person name="Maier U.G."/>
            <person name="McRose D."/>
            <person name="Mock T."/>
            <person name="Neilson J.A."/>
            <person name="Onodera N.T."/>
            <person name="Poole A.M."/>
            <person name="Pritham E.J."/>
            <person name="Richards T.A."/>
            <person name="Rocap G."/>
            <person name="Roy S.W."/>
            <person name="Sarai C."/>
            <person name="Schaack S."/>
            <person name="Shirato S."/>
            <person name="Slamovits C.H."/>
            <person name="Spencer D.F."/>
            <person name="Suzuki S."/>
            <person name="Worden A.Z."/>
            <person name="Zauner S."/>
            <person name="Barry K."/>
            <person name="Bell C."/>
            <person name="Bharti A.K."/>
            <person name="Crow J.A."/>
            <person name="Grimwood J."/>
            <person name="Kramer R."/>
            <person name="Lindquist E."/>
            <person name="Lucas S."/>
            <person name="Salamov A."/>
            <person name="McFadden G.I."/>
            <person name="Lane C.E."/>
            <person name="Keeling P.J."/>
            <person name="Gray M.W."/>
            <person name="Grigoriev I.V."/>
            <person name="Archibald J.M."/>
        </authorList>
    </citation>
    <scope>NUCLEOTIDE SEQUENCE</scope>
    <source>
        <strain evidence="15 17">CCMP2712</strain>
    </source>
</reference>
<evidence type="ECO:0000256" key="2">
    <source>
        <dbReference type="ARBA" id="ARBA00004394"/>
    </source>
</evidence>
<dbReference type="Pfam" id="PF00957">
    <property type="entry name" value="Synaptobrevin"/>
    <property type="match status" value="1"/>
</dbReference>
<dbReference type="HOGENOM" id="CLU_054453_4_0_1"/>
<evidence type="ECO:0000256" key="4">
    <source>
        <dbReference type="ARBA" id="ARBA00022448"/>
    </source>
</evidence>
<comment type="subcellular location">
    <subcellularLocation>
        <location evidence="1">Endoplasmic reticulum membrane</location>
        <topology evidence="1">Single-pass type IV membrane protein</topology>
    </subcellularLocation>
    <subcellularLocation>
        <location evidence="2">Golgi apparatus membrane</location>
    </subcellularLocation>
</comment>
<evidence type="ECO:0000256" key="5">
    <source>
        <dbReference type="ARBA" id="ARBA00022692"/>
    </source>
</evidence>
<dbReference type="GO" id="GO:0006890">
    <property type="term" value="P:retrograde vesicle-mediated transport, Golgi to endoplasmic reticulum"/>
    <property type="evidence" value="ECO:0007669"/>
    <property type="project" value="InterPro"/>
</dbReference>
<feature type="domain" description="V-SNARE coiled-coil homology" evidence="14">
    <location>
        <begin position="146"/>
        <end position="201"/>
    </location>
</feature>
<evidence type="ECO:0000256" key="10">
    <source>
        <dbReference type="ARBA" id="ARBA00023054"/>
    </source>
</evidence>
<evidence type="ECO:0000259" key="13">
    <source>
        <dbReference type="PROSITE" id="PS50859"/>
    </source>
</evidence>
<dbReference type="CDD" id="cd15866">
    <property type="entry name" value="R-SNARE_SEC22"/>
    <property type="match status" value="1"/>
</dbReference>
<dbReference type="InterPro" id="IPR010908">
    <property type="entry name" value="Longin_dom"/>
</dbReference>
<keyword evidence="17" id="KW-1185">Reference proteome</keyword>
<dbReference type="InterPro" id="IPR042855">
    <property type="entry name" value="V_SNARE_CC"/>
</dbReference>
<dbReference type="EMBL" id="JH993017">
    <property type="protein sequence ID" value="EKX42430.1"/>
    <property type="molecule type" value="Genomic_DNA"/>
</dbReference>
<dbReference type="Proteomes" id="UP000011087">
    <property type="component" value="Unassembled WGS sequence"/>
</dbReference>
<keyword evidence="5" id="KW-0812">Transmembrane</keyword>
<dbReference type="CDD" id="cd14824">
    <property type="entry name" value="Longin"/>
    <property type="match status" value="1"/>
</dbReference>
<reference evidence="16" key="3">
    <citation type="submission" date="2016-03" db="UniProtKB">
        <authorList>
            <consortium name="EnsemblProtists"/>
        </authorList>
    </citation>
    <scope>IDENTIFICATION</scope>
</reference>
<dbReference type="PROSITE" id="PS50892">
    <property type="entry name" value="V_SNARE"/>
    <property type="match status" value="1"/>
</dbReference>
<keyword evidence="11" id="KW-0472">Membrane</keyword>
<dbReference type="PROSITE" id="PS50859">
    <property type="entry name" value="LONGIN"/>
    <property type="match status" value="1"/>
</dbReference>
<dbReference type="PANTHER" id="PTHR45837">
    <property type="entry name" value="VESICLE-TRAFFICKING PROTEIN SEC22B"/>
    <property type="match status" value="1"/>
</dbReference>
<dbReference type="InterPro" id="IPR011012">
    <property type="entry name" value="Longin-like_dom_sf"/>
</dbReference>
<dbReference type="OMA" id="FIYWRFF"/>
<evidence type="ECO:0000259" key="14">
    <source>
        <dbReference type="PROSITE" id="PS50892"/>
    </source>
</evidence>
<evidence type="ECO:0000313" key="16">
    <source>
        <dbReference type="EnsemblProtists" id="EKX42430"/>
    </source>
</evidence>
<evidence type="ECO:0000313" key="15">
    <source>
        <dbReference type="EMBL" id="EKX42430.1"/>
    </source>
</evidence>
<reference evidence="17" key="2">
    <citation type="submission" date="2012-11" db="EMBL/GenBank/DDBJ databases">
        <authorList>
            <person name="Kuo A."/>
            <person name="Curtis B.A."/>
            <person name="Tanifuji G."/>
            <person name="Burki F."/>
            <person name="Gruber A."/>
            <person name="Irimia M."/>
            <person name="Maruyama S."/>
            <person name="Arias M.C."/>
            <person name="Ball S.G."/>
            <person name="Gile G.H."/>
            <person name="Hirakawa Y."/>
            <person name="Hopkins J.F."/>
            <person name="Rensing S.A."/>
            <person name="Schmutz J."/>
            <person name="Symeonidi A."/>
            <person name="Elias M."/>
            <person name="Eveleigh R.J."/>
            <person name="Herman E.K."/>
            <person name="Klute M.J."/>
            <person name="Nakayama T."/>
            <person name="Obornik M."/>
            <person name="Reyes-Prieto A."/>
            <person name="Armbrust E.V."/>
            <person name="Aves S.J."/>
            <person name="Beiko R.G."/>
            <person name="Coutinho P."/>
            <person name="Dacks J.B."/>
            <person name="Durnford D.G."/>
            <person name="Fast N.M."/>
            <person name="Green B.R."/>
            <person name="Grisdale C."/>
            <person name="Hempe F."/>
            <person name="Henrissat B."/>
            <person name="Hoppner M.P."/>
            <person name="Ishida K.-I."/>
            <person name="Kim E."/>
            <person name="Koreny L."/>
            <person name="Kroth P.G."/>
            <person name="Liu Y."/>
            <person name="Malik S.-B."/>
            <person name="Maier U.G."/>
            <person name="McRose D."/>
            <person name="Mock T."/>
            <person name="Neilson J.A."/>
            <person name="Onodera N.T."/>
            <person name="Poole A.M."/>
            <person name="Pritham E.J."/>
            <person name="Richards T.A."/>
            <person name="Rocap G."/>
            <person name="Roy S.W."/>
            <person name="Sarai C."/>
            <person name="Schaack S."/>
            <person name="Shirato S."/>
            <person name="Slamovits C.H."/>
            <person name="Spencer D.F."/>
            <person name="Suzuki S."/>
            <person name="Worden A.Z."/>
            <person name="Zauner S."/>
            <person name="Barry K."/>
            <person name="Bell C."/>
            <person name="Bharti A.K."/>
            <person name="Crow J.A."/>
            <person name="Grimwood J."/>
            <person name="Kramer R."/>
            <person name="Lindquist E."/>
            <person name="Lucas S."/>
            <person name="Salamov A."/>
            <person name="McFadden G.I."/>
            <person name="Lane C.E."/>
            <person name="Keeling P.J."/>
            <person name="Gray M.W."/>
            <person name="Grigoriev I.V."/>
            <person name="Archibald J.M."/>
        </authorList>
    </citation>
    <scope>NUCLEOTIDE SEQUENCE</scope>
    <source>
        <strain evidence="17">CCMP2712</strain>
    </source>
</reference>
<dbReference type="Gene3D" id="1.20.5.110">
    <property type="match status" value="1"/>
</dbReference>
<dbReference type="Pfam" id="PF13774">
    <property type="entry name" value="Longin"/>
    <property type="match status" value="1"/>
</dbReference>
<keyword evidence="9" id="KW-0333">Golgi apparatus</keyword>
<name>L1J2W1_GUITC</name>
<dbReference type="RefSeq" id="XP_005829410.1">
    <property type="nucleotide sequence ID" value="XM_005829353.1"/>
</dbReference>
<dbReference type="SUPFAM" id="SSF58038">
    <property type="entry name" value="SNARE fusion complex"/>
    <property type="match status" value="1"/>
</dbReference>
<gene>
    <name evidence="15" type="primary">SEC22</name>
    <name evidence="15" type="ORF">GUITHDRAFT_88109</name>
</gene>
<dbReference type="GO" id="GO:0005484">
    <property type="term" value="F:SNAP receptor activity"/>
    <property type="evidence" value="ECO:0007669"/>
    <property type="project" value="InterPro"/>
</dbReference>
<dbReference type="GO" id="GO:0015031">
    <property type="term" value="P:protein transport"/>
    <property type="evidence" value="ECO:0007669"/>
    <property type="project" value="UniProtKB-KW"/>
</dbReference>
<evidence type="ECO:0000256" key="6">
    <source>
        <dbReference type="ARBA" id="ARBA00022824"/>
    </source>
</evidence>
<dbReference type="AlphaFoldDB" id="L1J2W1"/>
<dbReference type="eggNOG" id="KOG0862">
    <property type="taxonomic scope" value="Eukaryota"/>
</dbReference>
<keyword evidence="4" id="KW-0813">Transport</keyword>
<feature type="domain" description="Longin" evidence="13">
    <location>
        <begin position="5"/>
        <end position="130"/>
    </location>
</feature>
<evidence type="ECO:0000256" key="7">
    <source>
        <dbReference type="ARBA" id="ARBA00022927"/>
    </source>
</evidence>
<dbReference type="SUPFAM" id="SSF64356">
    <property type="entry name" value="SNARE-like"/>
    <property type="match status" value="1"/>
</dbReference>
<keyword evidence="10 12" id="KW-0175">Coiled coil</keyword>
<keyword evidence="6" id="KW-0256">Endoplasmic reticulum</keyword>
<dbReference type="InterPro" id="IPR044565">
    <property type="entry name" value="Sec22"/>
</dbReference>
<evidence type="ECO:0000256" key="12">
    <source>
        <dbReference type="PROSITE-ProRule" id="PRU00290"/>
    </source>
</evidence>
<dbReference type="GO" id="GO:0006888">
    <property type="term" value="P:endoplasmic reticulum to Golgi vesicle-mediated transport"/>
    <property type="evidence" value="ECO:0007669"/>
    <property type="project" value="InterPro"/>
</dbReference>
<dbReference type="GO" id="GO:0005789">
    <property type="term" value="C:endoplasmic reticulum membrane"/>
    <property type="evidence" value="ECO:0007669"/>
    <property type="project" value="UniProtKB-SubCell"/>
</dbReference>